<dbReference type="InParanoid" id="T1HQN6"/>
<dbReference type="SMART" id="SM00355">
    <property type="entry name" value="ZnF_C2H2"/>
    <property type="match status" value="1"/>
</dbReference>
<proteinExistence type="predicted"/>
<protein>
    <submittedName>
        <fullName evidence="1">C2H2-type domain-containing protein</fullName>
    </submittedName>
</protein>
<evidence type="ECO:0000313" key="2">
    <source>
        <dbReference type="Proteomes" id="UP000015103"/>
    </source>
</evidence>
<dbReference type="HOGENOM" id="CLU_922337_0_0_1"/>
<organism evidence="1 2">
    <name type="scientific">Rhodnius prolixus</name>
    <name type="common">Triatomid bug</name>
    <dbReference type="NCBI Taxonomy" id="13249"/>
    <lineage>
        <taxon>Eukaryota</taxon>
        <taxon>Metazoa</taxon>
        <taxon>Ecdysozoa</taxon>
        <taxon>Arthropoda</taxon>
        <taxon>Hexapoda</taxon>
        <taxon>Insecta</taxon>
        <taxon>Pterygota</taxon>
        <taxon>Neoptera</taxon>
        <taxon>Paraneoptera</taxon>
        <taxon>Hemiptera</taxon>
        <taxon>Heteroptera</taxon>
        <taxon>Panheteroptera</taxon>
        <taxon>Cimicomorpha</taxon>
        <taxon>Reduviidae</taxon>
        <taxon>Triatominae</taxon>
        <taxon>Rhodnius</taxon>
    </lineage>
</organism>
<dbReference type="PROSITE" id="PS00028">
    <property type="entry name" value="ZINC_FINGER_C2H2_1"/>
    <property type="match status" value="1"/>
</dbReference>
<dbReference type="SUPFAM" id="SSF57667">
    <property type="entry name" value="beta-beta-alpha zinc fingers"/>
    <property type="match status" value="1"/>
</dbReference>
<dbReference type="VEuPathDB" id="VectorBase:RPRC006356"/>
<dbReference type="Proteomes" id="UP000015103">
    <property type="component" value="Unassembled WGS sequence"/>
</dbReference>
<dbReference type="InterPro" id="IPR036236">
    <property type="entry name" value="Znf_C2H2_sf"/>
</dbReference>
<dbReference type="EMBL" id="ACPB03030797">
    <property type="status" value="NOT_ANNOTATED_CDS"/>
    <property type="molecule type" value="Genomic_DNA"/>
</dbReference>
<dbReference type="AlphaFoldDB" id="T1HQN6"/>
<name>T1HQN6_RHOPR</name>
<reference evidence="1" key="1">
    <citation type="submission" date="2015-05" db="UniProtKB">
        <authorList>
            <consortium name="EnsemblMetazoa"/>
        </authorList>
    </citation>
    <scope>IDENTIFICATION</scope>
</reference>
<keyword evidence="2" id="KW-1185">Reference proteome</keyword>
<dbReference type="PROSITE" id="PS50157">
    <property type="entry name" value="ZINC_FINGER_C2H2_2"/>
    <property type="match status" value="1"/>
</dbReference>
<sequence>MEIGANSCNHCGRIFTTFSGLRLHMRRTHFAEFNATVNVERVKRRWTQEEMLILATLERDLLALRLRVPLQRTLADRSPTRSMDAIKGIRRTDEYRRILAEISEPTPRRPSPLPRQGDPTGDILGQLIGDIDELRTMGCAYGADKLVRVIASLGDGADWGELLVEWSRVAFPKSSEAERPSARVGAGPSMGTRGIRRREYARVQRLWSVDRRALARELLDDRGSPGAVHGLIELEPYWRTFFEVPSASWGGANNELAPVVGVEEVWSPCDDEEVRVNYPRRAVPVETGADGGVADGFQPDPL</sequence>
<dbReference type="EnsemblMetazoa" id="RPRC006356-RA">
    <property type="protein sequence ID" value="RPRC006356-PA"/>
    <property type="gene ID" value="RPRC006356"/>
</dbReference>
<accession>T1HQN6</accession>
<dbReference type="InterPro" id="IPR013087">
    <property type="entry name" value="Znf_C2H2_type"/>
</dbReference>
<evidence type="ECO:0000313" key="1">
    <source>
        <dbReference type="EnsemblMetazoa" id="RPRC006356-PA"/>
    </source>
</evidence>